<reference evidence="3" key="1">
    <citation type="journal article" date="2019" name="Nat. Commun.">
        <title>Expansion of phycobilisome linker gene families in mesophilic red algae.</title>
        <authorList>
            <person name="Lee J."/>
            <person name="Kim D."/>
            <person name="Bhattacharya D."/>
            <person name="Yoon H.S."/>
        </authorList>
    </citation>
    <scope>NUCLEOTIDE SEQUENCE [LARGE SCALE GENOMIC DNA]</scope>
    <source>
        <strain evidence="3">CCMP 1328</strain>
    </source>
</reference>
<protein>
    <submittedName>
        <fullName evidence="2">Uncharacterized protein</fullName>
    </submittedName>
</protein>
<reference evidence="2" key="2">
    <citation type="submission" date="2019-09" db="EMBL/GenBank/DDBJ databases">
        <title>Expansion of phycobilisome linker gene families in mesophilic red algae.</title>
        <authorList>
            <person name="Lee J."/>
        </authorList>
    </citation>
    <scope>NUCLEOTIDE SEQUENCE [LARGE SCALE GENOMIC DNA]</scope>
    <source>
        <strain evidence="2">CCMP 1328</strain>
        <tissue evidence="2">Unicellular</tissue>
    </source>
</reference>
<gene>
    <name evidence="2" type="ORF">FVE85_3490</name>
    <name evidence="1" type="ORF">FVE85_9631</name>
</gene>
<evidence type="ECO:0000313" key="1">
    <source>
        <dbReference type="EMBL" id="KAA8490571.1"/>
    </source>
</evidence>
<evidence type="ECO:0000313" key="2">
    <source>
        <dbReference type="EMBL" id="KAA8492052.1"/>
    </source>
</evidence>
<dbReference type="EMBL" id="VRMN01000023">
    <property type="protein sequence ID" value="KAA8490571.1"/>
    <property type="molecule type" value="Genomic_DNA"/>
</dbReference>
<dbReference type="OrthoDB" id="510209at2759"/>
<dbReference type="Proteomes" id="UP000324585">
    <property type="component" value="Unassembled WGS sequence"/>
</dbReference>
<evidence type="ECO:0000313" key="3">
    <source>
        <dbReference type="Proteomes" id="UP000324585"/>
    </source>
</evidence>
<accession>A0A5J4YM05</accession>
<dbReference type="AlphaFoldDB" id="A0A5J4YM05"/>
<proteinExistence type="predicted"/>
<keyword evidence="3" id="KW-1185">Reference proteome</keyword>
<sequence>MENECTDEAILRRALGYPYARPDTSFVFARGRPWLLTRAAVLAAEALFCAPDTSEHKAPEWSDMRVQPLPWEHNLRGEPQYADPVGLDEVLGHGWTQSMAEDDALADRIPVLAIGSNAAPEQLARKFSTGSEVVVVILVRLYDYDIVFAPMVSAYGSVPATISRAPGMYCDIAVTLLSRTQLVRMHATEHAYTFVRLNEPRADVLHSKMQAAYSVSRPLYVYVQSDGALAVLPTLTRSDSDVGRNNSPIGLAEICASGSSPAPFPRATQEEIQAALHALLYPDEAGTPSKPDRTRLSARIIERVKSGPAHRQEICALLAARHCVPWFLSTNSATREYDIVCVPGASE</sequence>
<comment type="caution">
    <text evidence="2">The sequence shown here is derived from an EMBL/GenBank/DDBJ whole genome shotgun (WGS) entry which is preliminary data.</text>
</comment>
<dbReference type="EMBL" id="VRMN01000010">
    <property type="protein sequence ID" value="KAA8492052.1"/>
    <property type="molecule type" value="Genomic_DNA"/>
</dbReference>
<organism evidence="2 3">
    <name type="scientific">Porphyridium purpureum</name>
    <name type="common">Red alga</name>
    <name type="synonym">Porphyridium cruentum</name>
    <dbReference type="NCBI Taxonomy" id="35688"/>
    <lineage>
        <taxon>Eukaryota</taxon>
        <taxon>Rhodophyta</taxon>
        <taxon>Bangiophyceae</taxon>
        <taxon>Porphyridiales</taxon>
        <taxon>Porphyridiaceae</taxon>
        <taxon>Porphyridium</taxon>
    </lineage>
</organism>
<name>A0A5J4YM05_PORPP</name>